<evidence type="ECO:0000259" key="1">
    <source>
        <dbReference type="Pfam" id="PF19439"/>
    </source>
</evidence>
<dbReference type="PANTHER" id="PTHR21481:SF0">
    <property type="entry name" value="PROTEIN CLEC16A"/>
    <property type="match status" value="1"/>
</dbReference>
<keyword evidence="2" id="KW-1185">Reference proteome</keyword>
<dbReference type="InterPro" id="IPR045820">
    <property type="entry name" value="CLEC16A/TT9_C"/>
</dbReference>
<feature type="domain" description="CLEC16A/TT9 C-terminal" evidence="1">
    <location>
        <begin position="20"/>
        <end position="110"/>
    </location>
</feature>
<dbReference type="PANTHER" id="PTHR21481">
    <property type="entry name" value="PROTEIN CLEC16A"/>
    <property type="match status" value="1"/>
</dbReference>
<dbReference type="GO" id="GO:0005794">
    <property type="term" value="C:Golgi apparatus"/>
    <property type="evidence" value="ECO:0007669"/>
    <property type="project" value="TreeGrafter"/>
</dbReference>
<dbReference type="InterPro" id="IPR039272">
    <property type="entry name" value="CLEC16A/TT9"/>
</dbReference>
<dbReference type="GO" id="GO:0005770">
    <property type="term" value="C:late endosome"/>
    <property type="evidence" value="ECO:0007669"/>
    <property type="project" value="TreeGrafter"/>
</dbReference>
<proteinExistence type="predicted"/>
<sequence>MTHSVDIDQFARSAENEASNRDRLADLVGEHLDHIHYLNDIFLIQDDRLSAMLSEIVFGRLLAPLYLCSLASLRMCPSAVILTPVTSLFLLSHFLLIVTDQQVAKSNSLGEVGRRRESGRGRQVGKTGIYAMAHATVLIKIPECCSRLFGEV</sequence>
<dbReference type="Pfam" id="PF19439">
    <property type="entry name" value="CLEC16A_C"/>
    <property type="match status" value="1"/>
</dbReference>
<dbReference type="WBParaSite" id="PEQ_0000759501-mRNA-1">
    <property type="protein sequence ID" value="PEQ_0000759501-mRNA-1"/>
    <property type="gene ID" value="PEQ_0000759501"/>
</dbReference>
<evidence type="ECO:0000313" key="3">
    <source>
        <dbReference type="WBParaSite" id="PEQ_0000759501-mRNA-1"/>
    </source>
</evidence>
<organism evidence="2 3">
    <name type="scientific">Parascaris equorum</name>
    <name type="common">Equine roundworm</name>
    <dbReference type="NCBI Taxonomy" id="6256"/>
    <lineage>
        <taxon>Eukaryota</taxon>
        <taxon>Metazoa</taxon>
        <taxon>Ecdysozoa</taxon>
        <taxon>Nematoda</taxon>
        <taxon>Chromadorea</taxon>
        <taxon>Rhabditida</taxon>
        <taxon>Spirurina</taxon>
        <taxon>Ascaridomorpha</taxon>
        <taxon>Ascaridoidea</taxon>
        <taxon>Ascarididae</taxon>
        <taxon>Parascaris</taxon>
    </lineage>
</organism>
<reference evidence="3" key="1">
    <citation type="submission" date="2022-11" db="UniProtKB">
        <authorList>
            <consortium name="WormBaseParasite"/>
        </authorList>
    </citation>
    <scope>IDENTIFICATION</scope>
</reference>
<protein>
    <submittedName>
        <fullName evidence="3">CLEC16A/TT9 C-terminal domain-containing protein</fullName>
    </submittedName>
</protein>
<name>A0A914RZW6_PAREQ</name>
<evidence type="ECO:0000313" key="2">
    <source>
        <dbReference type="Proteomes" id="UP000887564"/>
    </source>
</evidence>
<dbReference type="AlphaFoldDB" id="A0A914RZW6"/>
<accession>A0A914RZW6</accession>
<dbReference type="GO" id="GO:0016197">
    <property type="term" value="P:endosomal transport"/>
    <property type="evidence" value="ECO:0007669"/>
    <property type="project" value="TreeGrafter"/>
</dbReference>
<dbReference type="Proteomes" id="UP000887564">
    <property type="component" value="Unplaced"/>
</dbReference>
<dbReference type="GO" id="GO:1901096">
    <property type="term" value="P:regulation of autophagosome maturation"/>
    <property type="evidence" value="ECO:0007669"/>
    <property type="project" value="TreeGrafter"/>
</dbReference>
<dbReference type="GO" id="GO:0007034">
    <property type="term" value="P:vacuolar transport"/>
    <property type="evidence" value="ECO:0007669"/>
    <property type="project" value="TreeGrafter"/>
</dbReference>